<evidence type="ECO:0000256" key="3">
    <source>
        <dbReference type="ARBA" id="ARBA00018529"/>
    </source>
</evidence>
<dbReference type="GO" id="GO:0034599">
    <property type="term" value="P:cellular response to oxidative stress"/>
    <property type="evidence" value="ECO:0007669"/>
    <property type="project" value="EnsemblFungi"/>
</dbReference>
<dbReference type="GO" id="GO:0051058">
    <property type="term" value="P:negative regulation of small GTPase mediated signal transduction"/>
    <property type="evidence" value="ECO:0007669"/>
    <property type="project" value="EnsemblFungi"/>
</dbReference>
<dbReference type="GO" id="GO:2000785">
    <property type="term" value="P:regulation of autophagosome assembly"/>
    <property type="evidence" value="ECO:0007669"/>
    <property type="project" value="EnsemblFungi"/>
</dbReference>
<dbReference type="InterPro" id="IPR045838">
    <property type="entry name" value="DEPDC5_CTD"/>
</dbReference>
<dbReference type="CDD" id="cd04449">
    <property type="entry name" value="DEP_DEPDC5-like"/>
    <property type="match status" value="1"/>
</dbReference>
<keyword evidence="8" id="KW-1185">Reference proteome</keyword>
<gene>
    <name evidence="7" type="ORF">CTRG_04628</name>
</gene>
<dbReference type="InterPro" id="IPR048255">
    <property type="entry name" value="IML1_N"/>
</dbReference>
<dbReference type="Pfam" id="PF12257">
    <property type="entry name" value="IML1"/>
    <property type="match status" value="1"/>
</dbReference>
<sequence length="1483" mass="170576">MQHSRMFNSGSSKAPPPTNGSNTNLRMFSNQKQMSANHASLTIGRSRTISNQASRSTLNRNVGSTLIVSRKNNHFLDKPSESQFGLSRIKSNPQNDDDMKIPIVVTVWFHELRDSSEDVLVTANSIPGGFQVGQVFELSSLEEGKNKKLIFICSVNNIRKDQDDTDTIEGTKSKFQISLMSAPLQKLLDLPPRAQMVLRKISKLETVTLDLVEIFIKDVNLSRDGMWNFSSSLVDTCTYTDQRLVYLGSRVGTVKHMYKNGKSVFSGYIGKDTKIIYRSESAKLTIFIQLSREMWHFEEDGEIMFHKLVNNLFPEIFRRWRERNTHHSITIVLFTSIDLTDIPWTNLQPGERPPQRRDFFRVVVDQVNNMHWDKIMADLRLEFANFKRDTMLNLDDDGKFIIENGTLPAIKGNLLEAVNLGLTSINDRFRNTDLKHSLNHIMIITPGAGLFDVDYDLLLETSKKISSIDTSLDIICLSQPPLHVTPLFRYFKDGKVCHCVPIWCDISFYQDKLEQGFQWIPRCKIYELQMMGVMENEASDAKIPRFHPNIHDKSLLEVMDSYDANVFKPVKHIQPQEHYYDHDKQQLHKQPLRDFKIGEPKIKHDRPKFQAPVIKDANATLSLMLSNKPILQPSNGSTISIASGTVVHPVNDKSALSSLYHINKNSDDIKSPAPSIMSETAPSTIRNIETFRKSAGSPRIIKGETLFTKKEEPKPIRPSIPNERAKLPRKKSSILVEPEMDTSTGQFWIEITNPSRDTTTNVLQRSQVSRWSNIFPDKIQRKLIKWRSFQAPAALPTVTGVFPSKNQLETDYKFQIYTVFLNSDNYWELKSTHALMREMIQLRLMLGFQICYGEKVNRAEAERKPSGSAESIIKYFPTEDNYLGARIYMSLEDEIHRIFCDYNGNINVQLYRKMIPSEENKITLGQTKIKPYFPLIRTRYTDEYTPARIDAIADESQKYNWNQFDQLLAGFDDAMPEDKKEFHKMKFVVMPTDIPKTAFFSSNEKLTAEEIRVEGLLKLIRAIKTGAYKGNDKSDKTRTRRESEVLFYTGNLYDFLNEEAQNYDITGTQPALMIPESSRFNKSIKLSELAIELQNRATGLTLVDRNWHFKKHSYCFVGSEFVSWLVDSFEDIESREQAVSYGQSLMNKGLFKHVEQRHGLLDGHYFYAFEDEYADKSNRGKSTAWFGSKKFEGVASPKFNTSPRIQGQTDLQKVSSSSNVTSEASSMADSTVGRKRKKFILSRAVKFDVDPLGKSFRPEFITVHYDRVHNPEHCYHIRLQWLNTTNKFIEDSIIAWSRLCEKHGLKLVETPWKELCILPRLSPFHSFVDVKLSLNPWTDPDLADDEIFSTNKYFYHSYFLKKLGYYLDNRSTSFFSRENIDIGYSWGVPSFRYAQFIHKSGFYIAELRDNGDFFLAPNNMHLARVGSTATMVGDYESNAKAVHTDSHKIMLTFRAACQNVEFLREIFTTAKAHSKEELFSLIS</sequence>
<dbReference type="VEuPathDB" id="FungiDB:CTRG_04628"/>
<proteinExistence type="inferred from homology"/>
<evidence type="ECO:0000256" key="1">
    <source>
        <dbReference type="ARBA" id="ARBA00004148"/>
    </source>
</evidence>
<evidence type="ECO:0000256" key="5">
    <source>
        <dbReference type="SAM" id="MobiDB-lite"/>
    </source>
</evidence>
<dbReference type="Pfam" id="PF00610">
    <property type="entry name" value="DEP"/>
    <property type="match status" value="1"/>
</dbReference>
<feature type="compositionally biased region" description="Polar residues" evidence="5">
    <location>
        <begin position="1"/>
        <end position="12"/>
    </location>
</feature>
<evidence type="ECO:0000256" key="2">
    <source>
        <dbReference type="ARBA" id="ARBA00005643"/>
    </source>
</evidence>
<feature type="region of interest" description="Disordered" evidence="5">
    <location>
        <begin position="1"/>
        <end position="25"/>
    </location>
</feature>
<evidence type="ECO:0000259" key="6">
    <source>
        <dbReference type="PROSITE" id="PS50186"/>
    </source>
</evidence>
<organism evidence="7 8">
    <name type="scientific">Candida tropicalis (strain ATCC MYA-3404 / T1)</name>
    <name type="common">Yeast</name>
    <dbReference type="NCBI Taxonomy" id="294747"/>
    <lineage>
        <taxon>Eukaryota</taxon>
        <taxon>Fungi</taxon>
        <taxon>Dikarya</taxon>
        <taxon>Ascomycota</taxon>
        <taxon>Saccharomycotina</taxon>
        <taxon>Pichiomycetes</taxon>
        <taxon>Debaryomycetaceae</taxon>
        <taxon>Candida/Lodderomyces clade</taxon>
        <taxon>Candida</taxon>
    </lineage>
</organism>
<comment type="subcellular location">
    <subcellularLocation>
        <location evidence="1">Vacuole membrane</location>
        <topology evidence="1">Peripheral membrane protein</topology>
    </subcellularLocation>
</comment>
<dbReference type="Pfam" id="PF19418">
    <property type="entry name" value="DEPDC5_CTD"/>
    <property type="match status" value="1"/>
</dbReference>
<dbReference type="Proteomes" id="UP000002037">
    <property type="component" value="Unassembled WGS sequence"/>
</dbReference>
<dbReference type="PROSITE" id="PS50186">
    <property type="entry name" value="DEP"/>
    <property type="match status" value="1"/>
</dbReference>
<dbReference type="InterPro" id="IPR036388">
    <property type="entry name" value="WH-like_DNA-bd_sf"/>
</dbReference>
<name>C5MEY5_CANTT</name>
<dbReference type="RefSeq" id="XP_002550330.1">
    <property type="nucleotide sequence ID" value="XM_002550284.1"/>
</dbReference>
<dbReference type="HOGENOM" id="CLU_000935_1_1_1"/>
<feature type="domain" description="DEP" evidence="6">
    <location>
        <begin position="1096"/>
        <end position="1171"/>
    </location>
</feature>
<dbReference type="GO" id="GO:0005096">
    <property type="term" value="F:GTPase activator activity"/>
    <property type="evidence" value="ECO:0007669"/>
    <property type="project" value="EnsemblFungi"/>
</dbReference>
<comment type="similarity">
    <text evidence="2">Belongs to the IML1 family.</text>
</comment>
<dbReference type="GO" id="GO:1990130">
    <property type="term" value="C:GATOR1 complex"/>
    <property type="evidence" value="ECO:0007669"/>
    <property type="project" value="EnsemblFungi"/>
</dbReference>
<dbReference type="eggNOG" id="KOG3572">
    <property type="taxonomic scope" value="Eukaryota"/>
</dbReference>
<dbReference type="STRING" id="294747.C5MEY5"/>
<dbReference type="GeneID" id="8296573"/>
<dbReference type="GO" id="GO:0006995">
    <property type="term" value="P:cellular response to nitrogen starvation"/>
    <property type="evidence" value="ECO:0007669"/>
    <property type="project" value="EnsemblFungi"/>
</dbReference>
<dbReference type="PANTHER" id="PTHR13179:SF8">
    <property type="entry name" value="GATOR COMPLEX PROTEIN DEPDC5"/>
    <property type="match status" value="1"/>
</dbReference>
<dbReference type="SUPFAM" id="SSF46785">
    <property type="entry name" value="Winged helix' DNA-binding domain"/>
    <property type="match status" value="1"/>
</dbReference>
<dbReference type="InterPro" id="IPR000591">
    <property type="entry name" value="DEP_dom"/>
</dbReference>
<dbReference type="KEGG" id="ctp:CTRG_04628"/>
<dbReference type="SMART" id="SM00049">
    <property type="entry name" value="DEP"/>
    <property type="match status" value="1"/>
</dbReference>
<dbReference type="GO" id="GO:1904262">
    <property type="term" value="P:negative regulation of TORC1 signaling"/>
    <property type="evidence" value="ECO:0007669"/>
    <property type="project" value="EnsemblFungi"/>
</dbReference>
<dbReference type="GO" id="GO:0005774">
    <property type="term" value="C:vacuolar membrane"/>
    <property type="evidence" value="ECO:0007669"/>
    <property type="project" value="UniProtKB-SubCell"/>
</dbReference>
<reference evidence="7 8" key="1">
    <citation type="journal article" date="2009" name="Nature">
        <title>Evolution of pathogenicity and sexual reproduction in eight Candida genomes.</title>
        <authorList>
            <person name="Butler G."/>
            <person name="Rasmussen M.D."/>
            <person name="Lin M.F."/>
            <person name="Santos M.A."/>
            <person name="Sakthikumar S."/>
            <person name="Munro C.A."/>
            <person name="Rheinbay E."/>
            <person name="Grabherr M."/>
            <person name="Forche A."/>
            <person name="Reedy J.L."/>
            <person name="Agrafioti I."/>
            <person name="Arnaud M.B."/>
            <person name="Bates S."/>
            <person name="Brown A.J."/>
            <person name="Brunke S."/>
            <person name="Costanzo M.C."/>
            <person name="Fitzpatrick D.A."/>
            <person name="de Groot P.W."/>
            <person name="Harris D."/>
            <person name="Hoyer L.L."/>
            <person name="Hube B."/>
            <person name="Klis F.M."/>
            <person name="Kodira C."/>
            <person name="Lennard N."/>
            <person name="Logue M.E."/>
            <person name="Martin R."/>
            <person name="Neiman A.M."/>
            <person name="Nikolaou E."/>
            <person name="Quail M.A."/>
            <person name="Quinn J."/>
            <person name="Santos M.C."/>
            <person name="Schmitzberger F.F."/>
            <person name="Sherlock G."/>
            <person name="Shah P."/>
            <person name="Silverstein K.A."/>
            <person name="Skrzypek M.S."/>
            <person name="Soll D."/>
            <person name="Staggs R."/>
            <person name="Stansfield I."/>
            <person name="Stumpf M.P."/>
            <person name="Sudbery P.E."/>
            <person name="Srikantha T."/>
            <person name="Zeng Q."/>
            <person name="Berman J."/>
            <person name="Berriman M."/>
            <person name="Heitman J."/>
            <person name="Gow N.A."/>
            <person name="Lorenz M.C."/>
            <person name="Birren B.W."/>
            <person name="Kellis M."/>
            <person name="Cuomo C.A."/>
        </authorList>
    </citation>
    <scope>NUCLEOTIDE SEQUENCE [LARGE SCALE GENOMIC DNA]</scope>
    <source>
        <strain evidence="8">ATCC MYA-3404 / T1</strain>
    </source>
</reference>
<dbReference type="GO" id="GO:0035556">
    <property type="term" value="P:intracellular signal transduction"/>
    <property type="evidence" value="ECO:0007669"/>
    <property type="project" value="InterPro"/>
</dbReference>
<evidence type="ECO:0000313" key="8">
    <source>
        <dbReference type="Proteomes" id="UP000002037"/>
    </source>
</evidence>
<dbReference type="Gene3D" id="1.10.10.10">
    <property type="entry name" value="Winged helix-like DNA-binding domain superfamily/Winged helix DNA-binding domain"/>
    <property type="match status" value="1"/>
</dbReference>
<dbReference type="InterPro" id="IPR027244">
    <property type="entry name" value="IML1"/>
</dbReference>
<evidence type="ECO:0000256" key="4">
    <source>
        <dbReference type="ARBA" id="ARBA00021881"/>
    </source>
</evidence>
<dbReference type="InterPro" id="IPR036390">
    <property type="entry name" value="WH_DNA-bd_sf"/>
</dbReference>
<accession>C5MEY5</accession>
<dbReference type="OrthoDB" id="39497at2759"/>
<dbReference type="EMBL" id="GG692400">
    <property type="protein sequence ID" value="EER31845.1"/>
    <property type="molecule type" value="Genomic_DNA"/>
</dbReference>
<dbReference type="GO" id="GO:0010508">
    <property type="term" value="P:positive regulation of autophagy"/>
    <property type="evidence" value="ECO:0007669"/>
    <property type="project" value="EnsemblFungi"/>
</dbReference>
<protein>
    <recommendedName>
        <fullName evidence="3">Vacuolar membrane-associated protein IML1</fullName>
    </recommendedName>
    <alternativeName>
        <fullName evidence="4">Vacuolar membrane-associated protein iml1</fullName>
    </alternativeName>
</protein>
<dbReference type="PANTHER" id="PTHR13179">
    <property type="entry name" value="DEP DOMAIN CONTAINING PROTEIN 5"/>
    <property type="match status" value="1"/>
</dbReference>
<evidence type="ECO:0000313" key="7">
    <source>
        <dbReference type="EMBL" id="EER31845.1"/>
    </source>
</evidence>